<organism evidence="7 8">
    <name type="scientific">Exophiala oligosperma</name>
    <dbReference type="NCBI Taxonomy" id="215243"/>
    <lineage>
        <taxon>Eukaryota</taxon>
        <taxon>Fungi</taxon>
        <taxon>Dikarya</taxon>
        <taxon>Ascomycota</taxon>
        <taxon>Pezizomycotina</taxon>
        <taxon>Eurotiomycetes</taxon>
        <taxon>Chaetothyriomycetidae</taxon>
        <taxon>Chaetothyriales</taxon>
        <taxon>Herpotrichiellaceae</taxon>
        <taxon>Exophiala</taxon>
    </lineage>
</organism>
<dbReference type="AlphaFoldDB" id="A0A0D2D591"/>
<dbReference type="GeneID" id="27362603"/>
<comment type="subcellular location">
    <subcellularLocation>
        <location evidence="1">Membrane</location>
        <topology evidence="1">Multi-pass membrane protein</topology>
    </subcellularLocation>
</comment>
<dbReference type="VEuPathDB" id="FungiDB:PV06_10529"/>
<evidence type="ECO:0000256" key="6">
    <source>
        <dbReference type="SAM" id="Phobius"/>
    </source>
</evidence>
<evidence type="ECO:0000256" key="1">
    <source>
        <dbReference type="ARBA" id="ARBA00004141"/>
    </source>
</evidence>
<dbReference type="GO" id="GO:0016020">
    <property type="term" value="C:membrane"/>
    <property type="evidence" value="ECO:0007669"/>
    <property type="project" value="UniProtKB-SubCell"/>
</dbReference>
<dbReference type="STRING" id="215243.A0A0D2D591"/>
<protein>
    <recommendedName>
        <fullName evidence="9">Major facilitator superfamily (MFS) profile domain-containing protein</fullName>
    </recommendedName>
</protein>
<evidence type="ECO:0000256" key="2">
    <source>
        <dbReference type="ARBA" id="ARBA00008335"/>
    </source>
</evidence>
<reference evidence="7 8" key="1">
    <citation type="submission" date="2015-01" db="EMBL/GenBank/DDBJ databases">
        <title>The Genome Sequence of Exophiala oligosperma CBS72588.</title>
        <authorList>
            <consortium name="The Broad Institute Genomics Platform"/>
            <person name="Cuomo C."/>
            <person name="de Hoog S."/>
            <person name="Gorbushina A."/>
            <person name="Stielow B."/>
            <person name="Teixiera M."/>
            <person name="Abouelleil A."/>
            <person name="Chapman S.B."/>
            <person name="Priest M."/>
            <person name="Young S.K."/>
            <person name="Wortman J."/>
            <person name="Nusbaum C."/>
            <person name="Birren B."/>
        </authorList>
    </citation>
    <scope>NUCLEOTIDE SEQUENCE [LARGE SCALE GENOMIC DNA]</scope>
    <source>
        <strain evidence="7 8">CBS 72588</strain>
    </source>
</reference>
<accession>A0A0D2D591</accession>
<feature type="transmembrane region" description="Helical" evidence="6">
    <location>
        <begin position="12"/>
        <end position="33"/>
    </location>
</feature>
<evidence type="ECO:0008006" key="9">
    <source>
        <dbReference type="Google" id="ProtNLM"/>
    </source>
</evidence>
<evidence type="ECO:0000256" key="4">
    <source>
        <dbReference type="ARBA" id="ARBA00022989"/>
    </source>
</evidence>
<dbReference type="GO" id="GO:0022857">
    <property type="term" value="F:transmembrane transporter activity"/>
    <property type="evidence" value="ECO:0007669"/>
    <property type="project" value="TreeGrafter"/>
</dbReference>
<dbReference type="EMBL" id="KN847344">
    <property type="protein sequence ID" value="KIW37490.1"/>
    <property type="molecule type" value="Genomic_DNA"/>
</dbReference>
<dbReference type="InterPro" id="IPR036259">
    <property type="entry name" value="MFS_trans_sf"/>
</dbReference>
<keyword evidence="4 6" id="KW-1133">Transmembrane helix</keyword>
<dbReference type="Proteomes" id="UP000053342">
    <property type="component" value="Unassembled WGS sequence"/>
</dbReference>
<dbReference type="HOGENOM" id="CLU_008455_5_4_1"/>
<dbReference type="RefSeq" id="XP_016257706.1">
    <property type="nucleotide sequence ID" value="XM_016412086.1"/>
</dbReference>
<evidence type="ECO:0000313" key="8">
    <source>
        <dbReference type="Proteomes" id="UP000053342"/>
    </source>
</evidence>
<evidence type="ECO:0000313" key="7">
    <source>
        <dbReference type="EMBL" id="KIW37490.1"/>
    </source>
</evidence>
<sequence>MYGWAIQAKIHWIVPMIGTSQTGFGMICIFMAAQTYLIDAHPQHAASASAANAVLRSVAGALLPMCGLDIYDALG</sequence>
<dbReference type="PANTHER" id="PTHR23502">
    <property type="entry name" value="MAJOR FACILITATOR SUPERFAMILY"/>
    <property type="match status" value="1"/>
</dbReference>
<evidence type="ECO:0000256" key="3">
    <source>
        <dbReference type="ARBA" id="ARBA00022692"/>
    </source>
</evidence>
<proteinExistence type="inferred from homology"/>
<keyword evidence="5 6" id="KW-0472">Membrane</keyword>
<evidence type="ECO:0000256" key="5">
    <source>
        <dbReference type="ARBA" id="ARBA00023136"/>
    </source>
</evidence>
<keyword evidence="3 6" id="KW-0812">Transmembrane</keyword>
<name>A0A0D2D591_9EURO</name>
<dbReference type="OrthoDB" id="5296287at2759"/>
<keyword evidence="8" id="KW-1185">Reference proteome</keyword>
<dbReference type="SUPFAM" id="SSF103473">
    <property type="entry name" value="MFS general substrate transporter"/>
    <property type="match status" value="1"/>
</dbReference>
<gene>
    <name evidence="7" type="ORF">PV06_10529</name>
</gene>
<comment type="similarity">
    <text evidence="2">Belongs to the major facilitator superfamily.</text>
</comment>
<dbReference type="PANTHER" id="PTHR23502:SF68">
    <property type="entry name" value="MULTIDRUG TRANSPORTER, PUTATIVE (AFU_ORTHOLOGUE AFUA_3G01120)-RELATED"/>
    <property type="match status" value="1"/>
</dbReference>